<feature type="region of interest" description="Disordered" evidence="1">
    <location>
        <begin position="23"/>
        <end position="194"/>
    </location>
</feature>
<sequence length="194" mass="21556">MAACGGGARGAATLLEQRDTNAVHNQCGGVRGGTHDESAGPRPDMPASTQQAESDAVGRERKVATWEMRASLGKEQRPAATMAELRAGRRKERGRTPWRSMWRSRQGPQARPWERGHQADMSNQRRRASAPKLHPWREPTRLEGVGELGRGARSWGDHEQGARPCEGCGHQGSMDEQEQREEDGRRWKTSRLCA</sequence>
<gene>
    <name evidence="2" type="ORF">ZEAMMB73_Zm00001d028740</name>
    <name evidence="3" type="ORF">ZEAMMB73_Zm00001d028741</name>
</gene>
<protein>
    <submittedName>
        <fullName evidence="3">Uncharacterized protein</fullName>
    </submittedName>
</protein>
<dbReference type="EMBL" id="CM007647">
    <property type="protein sequence ID" value="ONL96897.1"/>
    <property type="molecule type" value="Genomic_DNA"/>
</dbReference>
<proteinExistence type="predicted"/>
<dbReference type="PaxDb" id="4577-GRMZM5G838511_P01"/>
<accession>A0A1D6JZ54</accession>
<name>A0A1D6JZ54_MAIZE</name>
<dbReference type="AlphaFoldDB" id="A0A1D6JZ54"/>
<evidence type="ECO:0000313" key="3">
    <source>
        <dbReference type="EMBL" id="ONL96898.1"/>
    </source>
</evidence>
<organism evidence="3">
    <name type="scientific">Zea mays</name>
    <name type="common">Maize</name>
    <dbReference type="NCBI Taxonomy" id="4577"/>
    <lineage>
        <taxon>Eukaryota</taxon>
        <taxon>Viridiplantae</taxon>
        <taxon>Streptophyta</taxon>
        <taxon>Embryophyta</taxon>
        <taxon>Tracheophyta</taxon>
        <taxon>Spermatophyta</taxon>
        <taxon>Magnoliopsida</taxon>
        <taxon>Liliopsida</taxon>
        <taxon>Poales</taxon>
        <taxon>Poaceae</taxon>
        <taxon>PACMAD clade</taxon>
        <taxon>Panicoideae</taxon>
        <taxon>Andropogonodae</taxon>
        <taxon>Andropogoneae</taxon>
        <taxon>Tripsacinae</taxon>
        <taxon>Zea</taxon>
    </lineage>
</organism>
<dbReference type="EMBL" id="CM007647">
    <property type="protein sequence ID" value="ONL96898.1"/>
    <property type="molecule type" value="Genomic_DNA"/>
</dbReference>
<reference evidence="3" key="1">
    <citation type="submission" date="2015-12" db="EMBL/GenBank/DDBJ databases">
        <title>Update maize B73 reference genome by single molecule sequencing technologies.</title>
        <authorList>
            <consortium name="Maize Genome Sequencing Project"/>
            <person name="Ware D."/>
        </authorList>
    </citation>
    <scope>NUCLEOTIDE SEQUENCE [LARGE SCALE GENOMIC DNA]</scope>
    <source>
        <tissue evidence="3">Seedling</tissue>
    </source>
</reference>
<dbReference type="InParanoid" id="A0A1D6JZ54"/>
<evidence type="ECO:0000256" key="1">
    <source>
        <dbReference type="SAM" id="MobiDB-lite"/>
    </source>
</evidence>
<evidence type="ECO:0000313" key="2">
    <source>
        <dbReference type="EMBL" id="ONL96897.1"/>
    </source>
</evidence>